<evidence type="ECO:0000256" key="1">
    <source>
        <dbReference type="SAM" id="MobiDB-lite"/>
    </source>
</evidence>
<comment type="caution">
    <text evidence="2">The sequence shown here is derived from an EMBL/GenBank/DDBJ whole genome shotgun (WGS) entry which is preliminary data.</text>
</comment>
<feature type="compositionally biased region" description="Basic and acidic residues" evidence="1">
    <location>
        <begin position="470"/>
        <end position="486"/>
    </location>
</feature>
<organism evidence="2 3">
    <name type="scientific">Tanacetum coccineum</name>
    <dbReference type="NCBI Taxonomy" id="301880"/>
    <lineage>
        <taxon>Eukaryota</taxon>
        <taxon>Viridiplantae</taxon>
        <taxon>Streptophyta</taxon>
        <taxon>Embryophyta</taxon>
        <taxon>Tracheophyta</taxon>
        <taxon>Spermatophyta</taxon>
        <taxon>Magnoliopsida</taxon>
        <taxon>eudicotyledons</taxon>
        <taxon>Gunneridae</taxon>
        <taxon>Pentapetalae</taxon>
        <taxon>asterids</taxon>
        <taxon>campanulids</taxon>
        <taxon>Asterales</taxon>
        <taxon>Asteraceae</taxon>
        <taxon>Asteroideae</taxon>
        <taxon>Anthemideae</taxon>
        <taxon>Anthemidinae</taxon>
        <taxon>Tanacetum</taxon>
    </lineage>
</organism>
<gene>
    <name evidence="2" type="ORF">Tco_1110714</name>
</gene>
<evidence type="ECO:0000313" key="3">
    <source>
        <dbReference type="Proteomes" id="UP001151760"/>
    </source>
</evidence>
<sequence length="561" mass="63872">MRDSASRREDTRSDMLLEARRGFVSDSVSSILSAANGWRSRVVDSYESTLGSYALGHKDGHLLLHGYGNAYDGVTKRGGVQKVSQYTERLVGIRMTLRHEFGHKSREMERIGGSRAEDEGESCSRHVSVNVVTLRTEQIRGVSYTRSVQSGRMCTKEGGLPRGGVRIEGRVRWTVEDGCGSGDGERWSNWYMDCGDLVMGVIQTVADLWVITDLRESSRLLSLFSEWIITYNVRDKFSRTRLVHINIYISADGWWSDKRKCCRSYLTVHLMLMWTTDREAGTYVVESVIGIWEDDTVGGWWARGERVEDASLCDEWETRRGVTYLRIGMSLTRDRAGGYTELNLYIVAERCEGDSRYRRVYRREKTVHFLMSYEWREIYTDVCGGDVTVSTLGLGRRVRVRGRGAEAEICRGITLWSKCRVLEEIIWHMRELMSQRRGVIDMICTLRQEREMTDEGWWRPPLNGSNIRNSKSDDRHLEPPQDKYQKDPFGIYNILNKQDNKEAGQDSDPSHPPGFTQEVNVGVSVNLPVHSDISPNIGGSQNVSGVNIISLKTGGSLYGCY</sequence>
<keyword evidence="3" id="KW-1185">Reference proteome</keyword>
<reference evidence="2" key="2">
    <citation type="submission" date="2022-01" db="EMBL/GenBank/DDBJ databases">
        <authorList>
            <person name="Yamashiro T."/>
            <person name="Shiraishi A."/>
            <person name="Satake H."/>
            <person name="Nakayama K."/>
        </authorList>
    </citation>
    <scope>NUCLEOTIDE SEQUENCE</scope>
</reference>
<protein>
    <submittedName>
        <fullName evidence="2">Uncharacterized protein</fullName>
    </submittedName>
</protein>
<feature type="region of interest" description="Disordered" evidence="1">
    <location>
        <begin position="457"/>
        <end position="487"/>
    </location>
</feature>
<accession>A0ABQ5IK19</accession>
<dbReference type="Proteomes" id="UP001151760">
    <property type="component" value="Unassembled WGS sequence"/>
</dbReference>
<name>A0ABQ5IK19_9ASTR</name>
<proteinExistence type="predicted"/>
<reference evidence="2" key="1">
    <citation type="journal article" date="2022" name="Int. J. Mol. Sci.">
        <title>Draft Genome of Tanacetum Coccineum: Genomic Comparison of Closely Related Tanacetum-Family Plants.</title>
        <authorList>
            <person name="Yamashiro T."/>
            <person name="Shiraishi A."/>
            <person name="Nakayama K."/>
            <person name="Satake H."/>
        </authorList>
    </citation>
    <scope>NUCLEOTIDE SEQUENCE</scope>
</reference>
<dbReference type="EMBL" id="BQNB010020858">
    <property type="protein sequence ID" value="GJU00376.1"/>
    <property type="molecule type" value="Genomic_DNA"/>
</dbReference>
<evidence type="ECO:0000313" key="2">
    <source>
        <dbReference type="EMBL" id="GJU00376.1"/>
    </source>
</evidence>